<accession>A0A2J6Q3F2</accession>
<dbReference type="EMBL" id="KZ613483">
    <property type="protein sequence ID" value="PMD20817.1"/>
    <property type="molecule type" value="Genomic_DNA"/>
</dbReference>
<keyword evidence="2" id="KW-1185">Reference proteome</keyword>
<sequence length="175" mass="19720">MPGASLVLLVPLPPTFELWAALNVEFGILLCVGNSCRCAFKSWNRKAVREHVNKQYNKLKTKRYLRQSGYSRVRGDTPLSMDPDLWIKSREFIAEMGKVMTGAATTTAMPAATSSLQVPQSQSKPVHQKKNISTSSVNQAKLGWVYVRVHVHFCVQVRPFHVHAFHIPKHIFVPP</sequence>
<gene>
    <name evidence="1" type="ORF">NA56DRAFT_704049</name>
</gene>
<evidence type="ECO:0000313" key="1">
    <source>
        <dbReference type="EMBL" id="PMD20817.1"/>
    </source>
</evidence>
<proteinExistence type="predicted"/>
<protein>
    <submittedName>
        <fullName evidence="1">Uncharacterized protein</fullName>
    </submittedName>
</protein>
<organism evidence="1 2">
    <name type="scientific">Hyaloscypha hepaticicola</name>
    <dbReference type="NCBI Taxonomy" id="2082293"/>
    <lineage>
        <taxon>Eukaryota</taxon>
        <taxon>Fungi</taxon>
        <taxon>Dikarya</taxon>
        <taxon>Ascomycota</taxon>
        <taxon>Pezizomycotina</taxon>
        <taxon>Leotiomycetes</taxon>
        <taxon>Helotiales</taxon>
        <taxon>Hyaloscyphaceae</taxon>
        <taxon>Hyaloscypha</taxon>
    </lineage>
</organism>
<name>A0A2J6Q3F2_9HELO</name>
<evidence type="ECO:0000313" key="2">
    <source>
        <dbReference type="Proteomes" id="UP000235672"/>
    </source>
</evidence>
<dbReference type="AlphaFoldDB" id="A0A2J6Q3F2"/>
<dbReference type="Proteomes" id="UP000235672">
    <property type="component" value="Unassembled WGS sequence"/>
</dbReference>
<reference evidence="1 2" key="1">
    <citation type="submission" date="2016-05" db="EMBL/GenBank/DDBJ databases">
        <title>A degradative enzymes factory behind the ericoid mycorrhizal symbiosis.</title>
        <authorList>
            <consortium name="DOE Joint Genome Institute"/>
            <person name="Martino E."/>
            <person name="Morin E."/>
            <person name="Grelet G."/>
            <person name="Kuo A."/>
            <person name="Kohler A."/>
            <person name="Daghino S."/>
            <person name="Barry K."/>
            <person name="Choi C."/>
            <person name="Cichocki N."/>
            <person name="Clum A."/>
            <person name="Copeland A."/>
            <person name="Hainaut M."/>
            <person name="Haridas S."/>
            <person name="Labutti K."/>
            <person name="Lindquist E."/>
            <person name="Lipzen A."/>
            <person name="Khouja H.-R."/>
            <person name="Murat C."/>
            <person name="Ohm R."/>
            <person name="Olson A."/>
            <person name="Spatafora J."/>
            <person name="Veneault-Fourrey C."/>
            <person name="Henrissat B."/>
            <person name="Grigoriev I."/>
            <person name="Martin F."/>
            <person name="Perotto S."/>
        </authorList>
    </citation>
    <scope>NUCLEOTIDE SEQUENCE [LARGE SCALE GENOMIC DNA]</scope>
    <source>
        <strain evidence="1 2">UAMH 7357</strain>
    </source>
</reference>